<comment type="caution">
    <text evidence="2">The sequence shown here is derived from an EMBL/GenBank/DDBJ whole genome shotgun (WGS) entry which is preliminary data.</text>
</comment>
<accession>A0ABP9EWG8</accession>
<gene>
    <name evidence="2" type="ORF">GCM10025789_00980</name>
</gene>
<reference evidence="3" key="1">
    <citation type="journal article" date="2019" name="Int. J. Syst. Evol. Microbiol.">
        <title>The Global Catalogue of Microorganisms (GCM) 10K type strain sequencing project: providing services to taxonomists for standard genome sequencing and annotation.</title>
        <authorList>
            <consortium name="The Broad Institute Genomics Platform"/>
            <consortium name="The Broad Institute Genome Sequencing Center for Infectious Disease"/>
            <person name="Wu L."/>
            <person name="Ma J."/>
        </authorList>
    </citation>
    <scope>NUCLEOTIDE SEQUENCE [LARGE SCALE GENOMIC DNA]</scope>
    <source>
        <strain evidence="3">JCM 19125</strain>
    </source>
</reference>
<dbReference type="Proteomes" id="UP001501521">
    <property type="component" value="Unassembled WGS sequence"/>
</dbReference>
<name>A0ABP9EWG8_9ACTN</name>
<dbReference type="EMBL" id="BAABLV010000002">
    <property type="protein sequence ID" value="GAA4888534.1"/>
    <property type="molecule type" value="Genomic_DNA"/>
</dbReference>
<evidence type="ECO:0000256" key="1">
    <source>
        <dbReference type="SAM" id="MobiDB-lite"/>
    </source>
</evidence>
<evidence type="ECO:0000313" key="3">
    <source>
        <dbReference type="Proteomes" id="UP001501521"/>
    </source>
</evidence>
<feature type="compositionally biased region" description="Basic and acidic residues" evidence="1">
    <location>
        <begin position="44"/>
        <end position="56"/>
    </location>
</feature>
<protein>
    <submittedName>
        <fullName evidence="2">Uncharacterized protein</fullName>
    </submittedName>
</protein>
<proteinExistence type="predicted"/>
<organism evidence="2 3">
    <name type="scientific">Tessaracoccus lubricantis</name>
    <dbReference type="NCBI Taxonomy" id="545543"/>
    <lineage>
        <taxon>Bacteria</taxon>
        <taxon>Bacillati</taxon>
        <taxon>Actinomycetota</taxon>
        <taxon>Actinomycetes</taxon>
        <taxon>Propionibacteriales</taxon>
        <taxon>Propionibacteriaceae</taxon>
        <taxon>Tessaracoccus</taxon>
    </lineage>
</organism>
<keyword evidence="3" id="KW-1185">Reference proteome</keyword>
<sequence length="56" mass="6020">MLVHNFTLPNQGFDGGPGIVELCSDAGAQLHSARAGAMPHGRRLQRETPKRVHSAE</sequence>
<feature type="region of interest" description="Disordered" evidence="1">
    <location>
        <begin position="33"/>
        <end position="56"/>
    </location>
</feature>
<evidence type="ECO:0000313" key="2">
    <source>
        <dbReference type="EMBL" id="GAA4888534.1"/>
    </source>
</evidence>